<dbReference type="InterPro" id="IPR004226">
    <property type="entry name" value="TBCA"/>
</dbReference>
<dbReference type="Gene3D" id="1.20.58.90">
    <property type="match status" value="1"/>
</dbReference>
<feature type="coiled-coil region" evidence="4">
    <location>
        <begin position="4"/>
        <end position="45"/>
    </location>
</feature>
<dbReference type="GO" id="GO:0007023">
    <property type="term" value="P:post-chaperonin tubulin folding pathway"/>
    <property type="evidence" value="ECO:0007669"/>
    <property type="project" value="UniProtKB-UniRule"/>
</dbReference>
<dbReference type="GO" id="GO:0005874">
    <property type="term" value="C:microtubule"/>
    <property type="evidence" value="ECO:0007669"/>
    <property type="project" value="UniProtKB-KW"/>
</dbReference>
<keyword evidence="6" id="KW-1185">Reference proteome</keyword>
<protein>
    <recommendedName>
        <fullName evidence="3">Tubulin-specific chaperone A</fullName>
    </recommendedName>
</protein>
<comment type="similarity">
    <text evidence="1 3">Belongs to the TBCA family.</text>
</comment>
<name>A0A6A4IGV0_9AGAR</name>
<keyword evidence="3" id="KW-0493">Microtubule</keyword>
<reference evidence="5" key="1">
    <citation type="journal article" date="2019" name="Environ. Microbiol.">
        <title>Fungal ecological strategies reflected in gene transcription - a case study of two litter decomposers.</title>
        <authorList>
            <person name="Barbi F."/>
            <person name="Kohler A."/>
            <person name="Barry K."/>
            <person name="Baskaran P."/>
            <person name="Daum C."/>
            <person name="Fauchery L."/>
            <person name="Ihrmark K."/>
            <person name="Kuo A."/>
            <person name="LaButti K."/>
            <person name="Lipzen A."/>
            <person name="Morin E."/>
            <person name="Grigoriev I.V."/>
            <person name="Henrissat B."/>
            <person name="Lindahl B."/>
            <person name="Martin F."/>
        </authorList>
    </citation>
    <scope>NUCLEOTIDE SEQUENCE</scope>
    <source>
        <strain evidence="5">JB14</strain>
    </source>
</reference>
<dbReference type="Pfam" id="PF02970">
    <property type="entry name" value="TBCA"/>
    <property type="match status" value="1"/>
</dbReference>
<evidence type="ECO:0000256" key="3">
    <source>
        <dbReference type="RuleBase" id="RU364030"/>
    </source>
</evidence>
<proteinExistence type="inferred from homology"/>
<keyword evidence="4" id="KW-0175">Coiled coil</keyword>
<organism evidence="5 6">
    <name type="scientific">Gymnopus androsaceus JB14</name>
    <dbReference type="NCBI Taxonomy" id="1447944"/>
    <lineage>
        <taxon>Eukaryota</taxon>
        <taxon>Fungi</taxon>
        <taxon>Dikarya</taxon>
        <taxon>Basidiomycota</taxon>
        <taxon>Agaricomycotina</taxon>
        <taxon>Agaricomycetes</taxon>
        <taxon>Agaricomycetidae</taxon>
        <taxon>Agaricales</taxon>
        <taxon>Marasmiineae</taxon>
        <taxon>Omphalotaceae</taxon>
        <taxon>Gymnopus</taxon>
    </lineage>
</organism>
<dbReference type="GO" id="GO:0048487">
    <property type="term" value="F:beta-tubulin binding"/>
    <property type="evidence" value="ECO:0007669"/>
    <property type="project" value="InterPro"/>
</dbReference>
<dbReference type="PANTHER" id="PTHR21500:SF0">
    <property type="entry name" value="TUBULIN-SPECIFIC CHAPERONE A"/>
    <property type="match status" value="1"/>
</dbReference>
<evidence type="ECO:0000256" key="1">
    <source>
        <dbReference type="ARBA" id="ARBA00006806"/>
    </source>
</evidence>
<keyword evidence="2 3" id="KW-0143">Chaperone</keyword>
<gene>
    <name evidence="5" type="ORF">BT96DRAFT_585243</name>
</gene>
<evidence type="ECO:0000256" key="4">
    <source>
        <dbReference type="SAM" id="Coils"/>
    </source>
</evidence>
<dbReference type="SUPFAM" id="SSF46988">
    <property type="entry name" value="Tubulin chaperone cofactor A"/>
    <property type="match status" value="1"/>
</dbReference>
<evidence type="ECO:0000313" key="5">
    <source>
        <dbReference type="EMBL" id="KAE9409220.1"/>
    </source>
</evidence>
<dbReference type="AlphaFoldDB" id="A0A6A4IGV0"/>
<evidence type="ECO:0000313" key="6">
    <source>
        <dbReference type="Proteomes" id="UP000799118"/>
    </source>
</evidence>
<dbReference type="InterPro" id="IPR036126">
    <property type="entry name" value="TBCA_sf"/>
</dbReference>
<dbReference type="GO" id="GO:0005829">
    <property type="term" value="C:cytosol"/>
    <property type="evidence" value="ECO:0007669"/>
    <property type="project" value="TreeGrafter"/>
</dbReference>
<accession>A0A6A4IGV0</accession>
<dbReference type="EMBL" id="ML769388">
    <property type="protein sequence ID" value="KAE9409220.1"/>
    <property type="molecule type" value="Genomic_DNA"/>
</dbReference>
<dbReference type="PANTHER" id="PTHR21500">
    <property type="entry name" value="TUBULIN-SPECIFIC CHAPERONE A"/>
    <property type="match status" value="1"/>
</dbReference>
<dbReference type="Proteomes" id="UP000799118">
    <property type="component" value="Unassembled WGS sequence"/>
</dbReference>
<comment type="subunit">
    <text evidence="3">Supercomplex made of cofactors A to E. Cofactors A and D function by capturing and stabilizing tubulin in a quasi-native conformation. Cofactor E binds to the cofactor D-tubulin complex; interaction with cofactor C then causes the release of tubulin polypeptides that are committed to the native state.</text>
</comment>
<keyword evidence="3" id="KW-0206">Cytoskeleton</keyword>
<sequence>MSEIAALKRQLKIKSGAAKRLMKENGLYRKEAEDLQRKLDKMIADGAEEWDLKNARRLVEESTKMITDTSDRMGRAVGELRDLSIKAKKEPSLAQDEDLLSAESLLEEAAL</sequence>
<comment type="subcellular location">
    <subcellularLocation>
        <location evidence="3">Cytoplasm</location>
        <location evidence="3">Cytoskeleton</location>
    </subcellularLocation>
</comment>
<evidence type="ECO:0000256" key="2">
    <source>
        <dbReference type="ARBA" id="ARBA00023186"/>
    </source>
</evidence>
<dbReference type="OrthoDB" id="296187at2759"/>
<keyword evidence="3" id="KW-0963">Cytoplasm</keyword>
<dbReference type="GO" id="GO:0007021">
    <property type="term" value="P:tubulin complex assembly"/>
    <property type="evidence" value="ECO:0007669"/>
    <property type="project" value="UniProtKB-UniRule"/>
</dbReference>